<accession>A0A848E7I0</accession>
<dbReference type="InterPro" id="IPR002376">
    <property type="entry name" value="Formyl_transf_N"/>
</dbReference>
<evidence type="ECO:0000313" key="8">
    <source>
        <dbReference type="EMBL" id="NMJ40381.1"/>
    </source>
</evidence>
<dbReference type="InterPro" id="IPR001555">
    <property type="entry name" value="GART_AS"/>
</dbReference>
<comment type="similarity">
    <text evidence="4 6">Belongs to the GART family.</text>
</comment>
<dbReference type="Proteomes" id="UP000548582">
    <property type="component" value="Unassembled WGS sequence"/>
</dbReference>
<dbReference type="InterPro" id="IPR004607">
    <property type="entry name" value="GART"/>
</dbReference>
<feature type="binding site" evidence="6">
    <location>
        <position position="110"/>
    </location>
    <ligand>
        <name>(6R)-10-formyltetrahydrofolate</name>
        <dbReference type="ChEBI" id="CHEBI:195366"/>
    </ligand>
</feature>
<feature type="domain" description="Formyl transferase N-terminal" evidence="7">
    <location>
        <begin position="5"/>
        <end position="185"/>
    </location>
</feature>
<keyword evidence="3 6" id="KW-0658">Purine biosynthesis</keyword>
<dbReference type="GO" id="GO:0004644">
    <property type="term" value="F:phosphoribosylglycinamide formyltransferase activity"/>
    <property type="evidence" value="ECO:0007669"/>
    <property type="project" value="UniProtKB-UniRule"/>
</dbReference>
<feature type="site" description="Raises pKa of active site His" evidence="6">
    <location>
        <position position="148"/>
    </location>
</feature>
<comment type="caution">
    <text evidence="6">Lacks conserved residue(s) required for the propagation of feature annotation.</text>
</comment>
<evidence type="ECO:0000256" key="1">
    <source>
        <dbReference type="ARBA" id="ARBA00005054"/>
    </source>
</evidence>
<dbReference type="InterPro" id="IPR036477">
    <property type="entry name" value="Formyl_transf_N_sf"/>
</dbReference>
<dbReference type="EC" id="2.1.2.2" evidence="6"/>
<dbReference type="GO" id="GO:0006189">
    <property type="term" value="P:'de novo' IMP biosynthetic process"/>
    <property type="evidence" value="ECO:0007669"/>
    <property type="project" value="UniProtKB-UniRule"/>
</dbReference>
<organism evidence="8 9">
    <name type="scientific">Neoroseomonas marina</name>
    <dbReference type="NCBI Taxonomy" id="1232220"/>
    <lineage>
        <taxon>Bacteria</taxon>
        <taxon>Pseudomonadati</taxon>
        <taxon>Pseudomonadota</taxon>
        <taxon>Alphaproteobacteria</taxon>
        <taxon>Acetobacterales</taxon>
        <taxon>Acetobacteraceae</taxon>
        <taxon>Neoroseomonas</taxon>
    </lineage>
</organism>
<feature type="active site" description="Proton donor" evidence="6">
    <location>
        <position position="112"/>
    </location>
</feature>
<evidence type="ECO:0000259" key="7">
    <source>
        <dbReference type="Pfam" id="PF00551"/>
    </source>
</evidence>
<sequence length="225" mass="23197">MTRTRVAVLISGRGSNMAALLAAAEDPSYPAEIALVLSNRPDAAGLAHAASRGVATAVVESRAFKGDRAGFEAAMEAEIARHGAEIIALAGFMRVLTEAFVTRWEGRMINVHPSLLPSFPGLDTHARALAAGVRLHGCTVHLVTAGVDEGPILAQAAVPVLPGDSEAALAARVLAEEHRIYPAALAWLAAGRVRVEGGRAGISDAPWATGSLANPLPSAPGLSKR</sequence>
<dbReference type="GO" id="GO:0005829">
    <property type="term" value="C:cytosol"/>
    <property type="evidence" value="ECO:0007669"/>
    <property type="project" value="TreeGrafter"/>
</dbReference>
<dbReference type="NCBIfam" id="TIGR00639">
    <property type="entry name" value="PurN"/>
    <property type="match status" value="1"/>
</dbReference>
<dbReference type="HAMAP" id="MF_01930">
    <property type="entry name" value="PurN"/>
    <property type="match status" value="1"/>
</dbReference>
<evidence type="ECO:0000256" key="5">
    <source>
        <dbReference type="ARBA" id="ARBA00047664"/>
    </source>
</evidence>
<name>A0A848E7I0_9PROT</name>
<dbReference type="CDD" id="cd08645">
    <property type="entry name" value="FMT_core_GART"/>
    <property type="match status" value="1"/>
</dbReference>
<comment type="caution">
    <text evidence="8">The sequence shown here is derived from an EMBL/GenBank/DDBJ whole genome shotgun (WGS) entry which is preliminary data.</text>
</comment>
<keyword evidence="9" id="KW-1185">Reference proteome</keyword>
<comment type="function">
    <text evidence="6">Catalyzes the transfer of a formyl group from 10-formyltetrahydrofolate to 5-phospho-ribosyl-glycinamide (GAR), producing 5-phospho-ribosyl-N-formylglycinamide (FGAR) and tetrahydrofolate.</text>
</comment>
<evidence type="ECO:0000256" key="2">
    <source>
        <dbReference type="ARBA" id="ARBA00022679"/>
    </source>
</evidence>
<evidence type="ECO:0000256" key="3">
    <source>
        <dbReference type="ARBA" id="ARBA00022755"/>
    </source>
</evidence>
<proteinExistence type="inferred from homology"/>
<dbReference type="AlphaFoldDB" id="A0A848E7I0"/>
<dbReference type="Gene3D" id="3.40.50.170">
    <property type="entry name" value="Formyl transferase, N-terminal domain"/>
    <property type="match status" value="1"/>
</dbReference>
<keyword evidence="2 6" id="KW-0808">Transferase</keyword>
<dbReference type="RefSeq" id="WP_170052629.1">
    <property type="nucleotide sequence ID" value="NZ_JABBKX010000001.1"/>
</dbReference>
<comment type="pathway">
    <text evidence="1 6">Purine metabolism; IMP biosynthesis via de novo pathway; N(2)-formyl-N(1)-(5-phospho-D-ribosyl)glycinamide from N(1)-(5-phospho-D-ribosyl)glycinamide (10-formyl THF route): step 1/1.</text>
</comment>
<feature type="binding site" evidence="6">
    <location>
        <position position="68"/>
    </location>
    <ligand>
        <name>(6R)-10-formyltetrahydrofolate</name>
        <dbReference type="ChEBI" id="CHEBI:195366"/>
    </ligand>
</feature>
<dbReference type="EMBL" id="JABBKX010000001">
    <property type="protein sequence ID" value="NMJ40381.1"/>
    <property type="molecule type" value="Genomic_DNA"/>
</dbReference>
<dbReference type="SUPFAM" id="SSF53328">
    <property type="entry name" value="Formyltransferase"/>
    <property type="match status" value="1"/>
</dbReference>
<comment type="catalytic activity">
    <reaction evidence="5 6">
        <text>N(1)-(5-phospho-beta-D-ribosyl)glycinamide + (6R)-10-formyltetrahydrofolate = N(2)-formyl-N(1)-(5-phospho-beta-D-ribosyl)glycinamide + (6S)-5,6,7,8-tetrahydrofolate + H(+)</text>
        <dbReference type="Rhea" id="RHEA:15053"/>
        <dbReference type="ChEBI" id="CHEBI:15378"/>
        <dbReference type="ChEBI" id="CHEBI:57453"/>
        <dbReference type="ChEBI" id="CHEBI:143788"/>
        <dbReference type="ChEBI" id="CHEBI:147286"/>
        <dbReference type="ChEBI" id="CHEBI:195366"/>
        <dbReference type="EC" id="2.1.2.2"/>
    </reaction>
</comment>
<gene>
    <name evidence="6" type="primary">purN</name>
    <name evidence="8" type="ORF">GWK16_03955</name>
</gene>
<dbReference type="Pfam" id="PF00551">
    <property type="entry name" value="Formyl_trans_N"/>
    <property type="match status" value="1"/>
</dbReference>
<feature type="binding site" evidence="6">
    <location>
        <begin position="14"/>
        <end position="16"/>
    </location>
    <ligand>
        <name>N(1)-(5-phospho-beta-D-ribosyl)glycinamide</name>
        <dbReference type="ChEBI" id="CHEBI:143788"/>
    </ligand>
</feature>
<dbReference type="PROSITE" id="PS00373">
    <property type="entry name" value="GART"/>
    <property type="match status" value="1"/>
</dbReference>
<dbReference type="PANTHER" id="PTHR43369:SF2">
    <property type="entry name" value="PHOSPHORIBOSYLGLYCINAMIDE FORMYLTRANSFERASE"/>
    <property type="match status" value="1"/>
</dbReference>
<reference evidence="8 9" key="1">
    <citation type="submission" date="2020-03" db="EMBL/GenBank/DDBJ databases">
        <authorList>
            <person name="Sun Q."/>
        </authorList>
    </citation>
    <scope>NUCLEOTIDE SEQUENCE [LARGE SCALE GENOMIC DNA]</scope>
    <source>
        <strain evidence="8 9">JC162</strain>
    </source>
</reference>
<protein>
    <recommendedName>
        <fullName evidence="6">Phosphoribosylglycinamide formyltransferase</fullName>
        <ecNumber evidence="6">2.1.2.2</ecNumber>
    </recommendedName>
    <alternativeName>
        <fullName evidence="6">5'-phosphoribosylglycinamide transformylase</fullName>
    </alternativeName>
    <alternativeName>
        <fullName evidence="6">GAR transformylase</fullName>
        <shortName evidence="6">GART</shortName>
    </alternativeName>
</protein>
<evidence type="ECO:0000313" key="9">
    <source>
        <dbReference type="Proteomes" id="UP000548582"/>
    </source>
</evidence>
<dbReference type="PANTHER" id="PTHR43369">
    <property type="entry name" value="PHOSPHORIBOSYLGLYCINAMIDE FORMYLTRANSFERASE"/>
    <property type="match status" value="1"/>
</dbReference>
<evidence type="ECO:0000256" key="4">
    <source>
        <dbReference type="ARBA" id="ARBA00038440"/>
    </source>
</evidence>
<dbReference type="UniPathway" id="UPA00074">
    <property type="reaction ID" value="UER00126"/>
</dbReference>
<evidence type="ECO:0000256" key="6">
    <source>
        <dbReference type="HAMAP-Rule" id="MF_01930"/>
    </source>
</evidence>